<dbReference type="AlphaFoldDB" id="A0A4R6AI58"/>
<keyword evidence="2" id="KW-1185">Reference proteome</keyword>
<dbReference type="Pfam" id="PF13384">
    <property type="entry name" value="HTH_23"/>
    <property type="match status" value="1"/>
</dbReference>
<comment type="caution">
    <text evidence="1">The sequence shown here is derived from an EMBL/GenBank/DDBJ whole genome shotgun (WGS) entry which is preliminary data.</text>
</comment>
<accession>A0A4R6AI58</accession>
<dbReference type="OrthoDB" id="7865103at2"/>
<name>A0A4R6AI58_9RHOB</name>
<dbReference type="EMBL" id="SMZO01000075">
    <property type="protein sequence ID" value="TDL83901.1"/>
    <property type="molecule type" value="Genomic_DNA"/>
</dbReference>
<dbReference type="Proteomes" id="UP000294562">
    <property type="component" value="Unassembled WGS sequence"/>
</dbReference>
<organism evidence="1 2">
    <name type="scientific">Meridianimarinicoccus aquatilis</name>
    <dbReference type="NCBI Taxonomy" id="2552766"/>
    <lineage>
        <taxon>Bacteria</taxon>
        <taxon>Pseudomonadati</taxon>
        <taxon>Pseudomonadota</taxon>
        <taxon>Alphaproteobacteria</taxon>
        <taxon>Rhodobacterales</taxon>
        <taxon>Paracoccaceae</taxon>
        <taxon>Meridianimarinicoccus</taxon>
    </lineage>
</organism>
<sequence>MADTPARNPEYPTFDECLKMGVHIAPMIGRMEADCGHSVLVAFLLRWGGVELNIPKSAPDEKSPFATVLNWLRRDIGYGAWRVPRALVNDRTVLRWRMLHLLRAGQSLSEVARAVGCTARTVSYRKTDFTRRGLLPSPDLVPTKENRQ</sequence>
<dbReference type="RefSeq" id="WP_133344400.1">
    <property type="nucleotide sequence ID" value="NZ_SMZO01000075.1"/>
</dbReference>
<proteinExistence type="predicted"/>
<protein>
    <submittedName>
        <fullName evidence="1">Helix-turn-helix domain-containing protein</fullName>
    </submittedName>
</protein>
<evidence type="ECO:0000313" key="1">
    <source>
        <dbReference type="EMBL" id="TDL83901.1"/>
    </source>
</evidence>
<gene>
    <name evidence="1" type="ORF">E2L05_18705</name>
</gene>
<evidence type="ECO:0000313" key="2">
    <source>
        <dbReference type="Proteomes" id="UP000294562"/>
    </source>
</evidence>
<reference evidence="1 2" key="1">
    <citation type="submission" date="2019-03" db="EMBL/GenBank/DDBJ databases">
        <title>Rhodobacteraceae bacterium SM1902, a new member of the family Rhodobacteraceae isolated from Yantai.</title>
        <authorList>
            <person name="Sun Y."/>
        </authorList>
    </citation>
    <scope>NUCLEOTIDE SEQUENCE [LARGE SCALE GENOMIC DNA]</scope>
    <source>
        <strain evidence="1 2">SM1902</strain>
    </source>
</reference>